<proteinExistence type="predicted"/>
<dbReference type="InterPro" id="IPR024425">
    <property type="entry name" value="LiaF-like_C"/>
</dbReference>
<evidence type="ECO:0000259" key="2">
    <source>
        <dbReference type="Pfam" id="PF09922"/>
    </source>
</evidence>
<dbReference type="PANTHER" id="PTHR40763">
    <property type="entry name" value="MEMBRANE PROTEIN-RELATED"/>
    <property type="match status" value="1"/>
</dbReference>
<dbReference type="PANTHER" id="PTHR40763:SF5">
    <property type="entry name" value="MEMBRANE PROTEIN"/>
    <property type="match status" value="1"/>
</dbReference>
<dbReference type="EMBL" id="JAINVZ010000004">
    <property type="protein sequence ID" value="MBY8884966.1"/>
    <property type="molecule type" value="Genomic_DNA"/>
</dbReference>
<name>A0ABS7QP52_9ACTN</name>
<evidence type="ECO:0000313" key="4">
    <source>
        <dbReference type="Proteomes" id="UP001198565"/>
    </source>
</evidence>
<feature type="domain" description="DUF1707" evidence="1">
    <location>
        <begin position="8"/>
        <end position="60"/>
    </location>
</feature>
<dbReference type="Pfam" id="PF09922">
    <property type="entry name" value="LiaF-like_C"/>
    <property type="match status" value="1"/>
</dbReference>
<gene>
    <name evidence="3" type="ORF">K7472_08905</name>
</gene>
<keyword evidence="4" id="KW-1185">Reference proteome</keyword>
<protein>
    <submittedName>
        <fullName evidence="3">DUF1707 domain-containing protein</fullName>
    </submittedName>
</protein>
<evidence type="ECO:0000259" key="1">
    <source>
        <dbReference type="Pfam" id="PF08044"/>
    </source>
</evidence>
<dbReference type="Pfam" id="PF08044">
    <property type="entry name" value="DUF1707"/>
    <property type="match status" value="1"/>
</dbReference>
<dbReference type="Proteomes" id="UP001198565">
    <property type="component" value="Unassembled WGS sequence"/>
</dbReference>
<evidence type="ECO:0000313" key="3">
    <source>
        <dbReference type="EMBL" id="MBY8884966.1"/>
    </source>
</evidence>
<dbReference type="InterPro" id="IPR012551">
    <property type="entry name" value="DUF1707_SHOCT-like"/>
</dbReference>
<reference evidence="3 4" key="1">
    <citation type="submission" date="2021-08" db="EMBL/GenBank/DDBJ databases">
        <title>Streptomyces sp. PTM05 isolated from lichen.</title>
        <authorList>
            <person name="Somphong A."/>
            <person name="Phongsopitanun W."/>
            <person name="Tanasupawat S."/>
        </authorList>
    </citation>
    <scope>NUCLEOTIDE SEQUENCE [LARGE SCALE GENOMIC DNA]</scope>
    <source>
        <strain evidence="3 4">Ptm05</strain>
    </source>
</reference>
<sequence length="207" mass="22631">MVPDRRELRASHDDRDRVVERLRVAAGDGRLTAEELDERLETALTARTYGELEVLLRDLPAESAPGSLAPVTVTAVPAKDLVRLQATSGNLERGGPWAVPRRLEVETTSGNVTIDLTAAAIAHPELDLAISVRSGNVRLVVPPDVMVDVDAVTVRSGSIRHRVHPDPALPRRLTVTMSGSIRSGNVVVRGPRRGFWAWLLRRQPKSK</sequence>
<comment type="caution">
    <text evidence="3">The sequence shown here is derived from an EMBL/GenBank/DDBJ whole genome shotgun (WGS) entry which is preliminary data.</text>
</comment>
<organism evidence="3 4">
    <name type="scientific">Streptantibioticus parmotrematis</name>
    <dbReference type="NCBI Taxonomy" id="2873249"/>
    <lineage>
        <taxon>Bacteria</taxon>
        <taxon>Bacillati</taxon>
        <taxon>Actinomycetota</taxon>
        <taxon>Actinomycetes</taxon>
        <taxon>Kitasatosporales</taxon>
        <taxon>Streptomycetaceae</taxon>
        <taxon>Streptantibioticus</taxon>
    </lineage>
</organism>
<accession>A0ABS7QP52</accession>
<feature type="domain" description="Cell wall-active antibiotics response LiaF-like C-terminal" evidence="2">
    <location>
        <begin position="97"/>
        <end position="159"/>
    </location>
</feature>